<evidence type="ECO:0000313" key="2">
    <source>
        <dbReference type="Proteomes" id="UP001202328"/>
    </source>
</evidence>
<dbReference type="EMBL" id="JAJJMB010009125">
    <property type="protein sequence ID" value="KAI3915979.1"/>
    <property type="molecule type" value="Genomic_DNA"/>
</dbReference>
<dbReference type="Proteomes" id="UP001202328">
    <property type="component" value="Unassembled WGS sequence"/>
</dbReference>
<dbReference type="Pfam" id="PF07093">
    <property type="entry name" value="SGT1"/>
    <property type="match status" value="1"/>
</dbReference>
<name>A0AAD4SPN3_9MAGN</name>
<dbReference type="PANTHER" id="PTHR13060:SF0">
    <property type="entry name" value="PROTEIN ECDYSONELESS HOMOLOG"/>
    <property type="match status" value="1"/>
</dbReference>
<accession>A0AAD4SPN3</accession>
<dbReference type="InterPro" id="IPR010770">
    <property type="entry name" value="Ecd"/>
</dbReference>
<comment type="caution">
    <text evidence="1">The sequence shown here is derived from an EMBL/GenBank/DDBJ whole genome shotgun (WGS) entry which is preliminary data.</text>
</comment>
<organism evidence="1 2">
    <name type="scientific">Papaver atlanticum</name>
    <dbReference type="NCBI Taxonomy" id="357466"/>
    <lineage>
        <taxon>Eukaryota</taxon>
        <taxon>Viridiplantae</taxon>
        <taxon>Streptophyta</taxon>
        <taxon>Embryophyta</taxon>
        <taxon>Tracheophyta</taxon>
        <taxon>Spermatophyta</taxon>
        <taxon>Magnoliopsida</taxon>
        <taxon>Ranunculales</taxon>
        <taxon>Papaveraceae</taxon>
        <taxon>Papaveroideae</taxon>
        <taxon>Papaver</taxon>
    </lineage>
</organism>
<proteinExistence type="predicted"/>
<reference evidence="1" key="1">
    <citation type="submission" date="2022-04" db="EMBL/GenBank/DDBJ databases">
        <title>A functionally conserved STORR gene fusion in Papaver species that diverged 16.8 million years ago.</title>
        <authorList>
            <person name="Catania T."/>
        </authorList>
    </citation>
    <scope>NUCLEOTIDE SEQUENCE</scope>
    <source>
        <strain evidence="1">S-188037</strain>
    </source>
</reference>
<dbReference type="GO" id="GO:0005634">
    <property type="term" value="C:nucleus"/>
    <property type="evidence" value="ECO:0007669"/>
    <property type="project" value="TreeGrafter"/>
</dbReference>
<sequence>MKSFHFHPSNPRAEDTVFYAIYPDESFQASSSKTPNPDETDQEFSSSSIYSLTPLSISGNMKLSQIVLKDQCCLYPPNWLNPETSKNRAFIRRGELNIESKQSFPLSPKLIDSIPRLNMHQVRVRVPVSIAKVLKYETCLISLAIESFYDKDVDSLKYAAKMEKFVSGGTSEENFQQTFQAPKCYSMPSRNDASVYVEAEMGMKIACGFEMMYEQRRHENLDGKGTSTWEAFKESLGSSGYLKNYFLDQKNVDSWKIEMMSAPVRRIDEIFALPHSSEEVRRIYDGENELKLAMVERERERERKSQKVKEYKDADCSAESAVNDSDLGDIVNSMQSFVQKVLSYEGVEVPTNRNSDMVDLDVERFMKDIESVMDRFSGRDDADLEGESSSDMEFDKYFIRILNFCDLSEGDDTGNTFTGTFSDALNEELKSTTLKKSFGSSLTNVVMEVEDEELTPVDVDVNLVKILDSFSSQQGLPGPASNLLVLTGLQLPQPEMMLVLMQARRMLNEPSRNSQVLR</sequence>
<keyword evidence="2" id="KW-1185">Reference proteome</keyword>
<dbReference type="PANTHER" id="PTHR13060">
    <property type="entry name" value="SGT1 PROTEIN HSGT1 SUPPRESSOR OF GCR2"/>
    <property type="match status" value="1"/>
</dbReference>
<dbReference type="AlphaFoldDB" id="A0AAD4SPN3"/>
<protein>
    <submittedName>
        <fullName evidence="1">Uncharacterized protein</fullName>
    </submittedName>
</protein>
<gene>
    <name evidence="1" type="ORF">MKW98_004420</name>
</gene>
<evidence type="ECO:0000313" key="1">
    <source>
        <dbReference type="EMBL" id="KAI3915979.1"/>
    </source>
</evidence>